<keyword evidence="13" id="KW-1185">Reference proteome</keyword>
<evidence type="ECO:0000256" key="4">
    <source>
        <dbReference type="ARBA" id="ARBA00023015"/>
    </source>
</evidence>
<dbReference type="GO" id="GO:0005829">
    <property type="term" value="C:cytosol"/>
    <property type="evidence" value="ECO:0007669"/>
    <property type="project" value="TreeGrafter"/>
</dbReference>
<dbReference type="PROSITE" id="PS50110">
    <property type="entry name" value="RESPONSE_REGULATORY"/>
    <property type="match status" value="1"/>
</dbReference>
<evidence type="ECO:0000256" key="5">
    <source>
        <dbReference type="ARBA" id="ARBA00023125"/>
    </source>
</evidence>
<dbReference type="SMART" id="SM00448">
    <property type="entry name" value="REC"/>
    <property type="match status" value="1"/>
</dbReference>
<evidence type="ECO:0000256" key="1">
    <source>
        <dbReference type="ARBA" id="ARBA00018672"/>
    </source>
</evidence>
<dbReference type="InterPro" id="IPR001789">
    <property type="entry name" value="Sig_transdc_resp-reg_receiver"/>
</dbReference>
<dbReference type="InterPro" id="IPR039420">
    <property type="entry name" value="WalR-like"/>
</dbReference>
<evidence type="ECO:0000256" key="9">
    <source>
        <dbReference type="PROSITE-ProRule" id="PRU01091"/>
    </source>
</evidence>
<dbReference type="CDD" id="cd00383">
    <property type="entry name" value="trans_reg_C"/>
    <property type="match status" value="1"/>
</dbReference>
<dbReference type="PANTHER" id="PTHR48111">
    <property type="entry name" value="REGULATOR OF RPOS"/>
    <property type="match status" value="1"/>
</dbReference>
<dbReference type="EMBL" id="FOIL01000073">
    <property type="protein sequence ID" value="SET93207.1"/>
    <property type="molecule type" value="Genomic_DNA"/>
</dbReference>
<dbReference type="GO" id="GO:0032993">
    <property type="term" value="C:protein-DNA complex"/>
    <property type="evidence" value="ECO:0007669"/>
    <property type="project" value="TreeGrafter"/>
</dbReference>
<gene>
    <name evidence="12" type="ORF">SAMN04487771_10734</name>
</gene>
<dbReference type="Gene3D" id="1.10.10.10">
    <property type="entry name" value="Winged helix-like DNA-binding domain superfamily/Winged helix DNA-binding domain"/>
    <property type="match status" value="1"/>
</dbReference>
<dbReference type="InterPro" id="IPR001867">
    <property type="entry name" value="OmpR/PhoB-type_DNA-bd"/>
</dbReference>
<dbReference type="Gene3D" id="6.10.250.690">
    <property type="match status" value="1"/>
</dbReference>
<protein>
    <recommendedName>
        <fullName evidence="1">Stage 0 sporulation protein A homolog</fullName>
    </recommendedName>
</protein>
<feature type="domain" description="OmpR/PhoB-type" evidence="11">
    <location>
        <begin position="126"/>
        <end position="222"/>
    </location>
</feature>
<evidence type="ECO:0000256" key="2">
    <source>
        <dbReference type="ARBA" id="ARBA00022553"/>
    </source>
</evidence>
<dbReference type="Pfam" id="PF00486">
    <property type="entry name" value="Trans_reg_C"/>
    <property type="match status" value="1"/>
</dbReference>
<dbReference type="SUPFAM" id="SSF46894">
    <property type="entry name" value="C-terminal effector domain of the bipartite response regulators"/>
    <property type="match status" value="1"/>
</dbReference>
<evidence type="ECO:0000259" key="11">
    <source>
        <dbReference type="PROSITE" id="PS51755"/>
    </source>
</evidence>
<comment type="function">
    <text evidence="7">May play the central regulatory role in sporulation. It may be an element of the effector pathway responsible for the activation of sporulation genes in response to nutritional stress. Spo0A may act in concert with spo0H (a sigma factor) to control the expression of some genes that are critical to the sporulation process.</text>
</comment>
<feature type="DNA-binding region" description="OmpR/PhoB-type" evidence="9">
    <location>
        <begin position="126"/>
        <end position="222"/>
    </location>
</feature>
<dbReference type="FunFam" id="1.10.10.10:FF:000018">
    <property type="entry name" value="DNA-binding response regulator ResD"/>
    <property type="match status" value="1"/>
</dbReference>
<dbReference type="PANTHER" id="PTHR48111:SF40">
    <property type="entry name" value="PHOSPHATE REGULON TRANSCRIPTIONAL REGULATORY PROTEIN PHOB"/>
    <property type="match status" value="1"/>
</dbReference>
<dbReference type="Proteomes" id="UP000199820">
    <property type="component" value="Unassembled WGS sequence"/>
</dbReference>
<dbReference type="PROSITE" id="PS51755">
    <property type="entry name" value="OMPR_PHOB"/>
    <property type="match status" value="1"/>
</dbReference>
<name>A0A1I0IBF6_9FIRM</name>
<evidence type="ECO:0000256" key="6">
    <source>
        <dbReference type="ARBA" id="ARBA00023163"/>
    </source>
</evidence>
<reference evidence="12 13" key="1">
    <citation type="submission" date="2016-10" db="EMBL/GenBank/DDBJ databases">
        <authorList>
            <person name="de Groot N.N."/>
        </authorList>
    </citation>
    <scope>NUCLEOTIDE SEQUENCE [LARGE SCALE GENOMIC DNA]</scope>
    <source>
        <strain evidence="12 13">KH1P1</strain>
    </source>
</reference>
<evidence type="ECO:0000256" key="7">
    <source>
        <dbReference type="ARBA" id="ARBA00024867"/>
    </source>
</evidence>
<evidence type="ECO:0000313" key="13">
    <source>
        <dbReference type="Proteomes" id="UP000199820"/>
    </source>
</evidence>
<dbReference type="GO" id="GO:0006355">
    <property type="term" value="P:regulation of DNA-templated transcription"/>
    <property type="evidence" value="ECO:0007669"/>
    <property type="project" value="InterPro"/>
</dbReference>
<keyword evidence="4" id="KW-0805">Transcription regulation</keyword>
<keyword evidence="5 9" id="KW-0238">DNA-binding</keyword>
<dbReference type="SMART" id="SM00862">
    <property type="entry name" value="Trans_reg_C"/>
    <property type="match status" value="1"/>
</dbReference>
<accession>A0A1I0IBF6</accession>
<dbReference type="InterPro" id="IPR011006">
    <property type="entry name" value="CheY-like_superfamily"/>
</dbReference>
<dbReference type="OrthoDB" id="9802426at2"/>
<keyword evidence="6" id="KW-0804">Transcription</keyword>
<evidence type="ECO:0000256" key="8">
    <source>
        <dbReference type="PROSITE-ProRule" id="PRU00169"/>
    </source>
</evidence>
<dbReference type="GO" id="GO:0000976">
    <property type="term" value="F:transcription cis-regulatory region binding"/>
    <property type="evidence" value="ECO:0007669"/>
    <property type="project" value="TreeGrafter"/>
</dbReference>
<dbReference type="RefSeq" id="WP_074650560.1">
    <property type="nucleotide sequence ID" value="NZ_FOIL01000073.1"/>
</dbReference>
<organism evidence="12 13">
    <name type="scientific">[Clostridium] aminophilum</name>
    <dbReference type="NCBI Taxonomy" id="1526"/>
    <lineage>
        <taxon>Bacteria</taxon>
        <taxon>Bacillati</taxon>
        <taxon>Bacillota</taxon>
        <taxon>Clostridia</taxon>
        <taxon>Lachnospirales</taxon>
        <taxon>Lachnospiraceae</taxon>
    </lineage>
</organism>
<evidence type="ECO:0000259" key="10">
    <source>
        <dbReference type="PROSITE" id="PS50110"/>
    </source>
</evidence>
<evidence type="ECO:0000256" key="3">
    <source>
        <dbReference type="ARBA" id="ARBA00023012"/>
    </source>
</evidence>
<feature type="modified residue" description="4-aspartylphosphate" evidence="8">
    <location>
        <position position="50"/>
    </location>
</feature>
<keyword evidence="3" id="KW-0902">Two-component regulatory system</keyword>
<dbReference type="Pfam" id="PF00072">
    <property type="entry name" value="Response_reg"/>
    <property type="match status" value="1"/>
</dbReference>
<dbReference type="SUPFAM" id="SSF52172">
    <property type="entry name" value="CheY-like"/>
    <property type="match status" value="1"/>
</dbReference>
<dbReference type="InterPro" id="IPR036388">
    <property type="entry name" value="WH-like_DNA-bd_sf"/>
</dbReference>
<dbReference type="InterPro" id="IPR016032">
    <property type="entry name" value="Sig_transdc_resp-reg_C-effctor"/>
</dbReference>
<proteinExistence type="predicted"/>
<evidence type="ECO:0000313" key="12">
    <source>
        <dbReference type="EMBL" id="SET93207.1"/>
    </source>
</evidence>
<dbReference type="GO" id="GO:0000156">
    <property type="term" value="F:phosphorelay response regulator activity"/>
    <property type="evidence" value="ECO:0007669"/>
    <property type="project" value="TreeGrafter"/>
</dbReference>
<dbReference type="AlphaFoldDB" id="A0A1I0IBF6"/>
<keyword evidence="2 8" id="KW-0597">Phosphoprotein</keyword>
<dbReference type="Gene3D" id="3.40.50.2300">
    <property type="match status" value="1"/>
</dbReference>
<feature type="domain" description="Response regulatory" evidence="10">
    <location>
        <begin position="1"/>
        <end position="117"/>
    </location>
</feature>
<sequence length="226" mass="25368">MIYCVEDDSSIRELMVYTLQASGFEACGFQDAAAFWDMMKEKKPELVILDIMLPGEDGISILKKLRNSPVTEEIPVIMATAKDSEYDTVIGLDSGADDYLSKPFGMMEMVSRIKAVLRRSTPKKKQKQIQCGSIVIDEGKHTVTVNDRRISLTLKEYELLKLLAENTGQVFTRDILLASVWGADFGGETRTVDVHIGTLRTKLDECGDMIRTVRGVGYKMKEQENE</sequence>